<dbReference type="SMART" id="SM00963">
    <property type="entry name" value="SRP54_N"/>
    <property type="match status" value="1"/>
</dbReference>
<evidence type="ECO:0000259" key="13">
    <source>
        <dbReference type="SMART" id="SM00963"/>
    </source>
</evidence>
<evidence type="ECO:0000256" key="4">
    <source>
        <dbReference type="ARBA" id="ARBA00022801"/>
    </source>
</evidence>
<evidence type="ECO:0000259" key="12">
    <source>
        <dbReference type="SMART" id="SM00962"/>
    </source>
</evidence>
<evidence type="ECO:0000256" key="3">
    <source>
        <dbReference type="ARBA" id="ARBA00022741"/>
    </source>
</evidence>
<keyword evidence="15" id="KW-1185">Reference proteome</keyword>
<dbReference type="Proteomes" id="UP000199062">
    <property type="component" value="Unassembled WGS sequence"/>
</dbReference>
<keyword evidence="6 9" id="KW-0342">GTP-binding</keyword>
<evidence type="ECO:0000256" key="8">
    <source>
        <dbReference type="ARBA" id="ARBA00023274"/>
    </source>
</evidence>
<proteinExistence type="inferred from homology"/>
<dbReference type="AlphaFoldDB" id="A0A1I6KDR8"/>
<dbReference type="InterPro" id="IPR003593">
    <property type="entry name" value="AAA+_ATPase"/>
</dbReference>
<accession>A0A1I6KDR8</accession>
<dbReference type="Pfam" id="PF02978">
    <property type="entry name" value="SRP_SPB"/>
    <property type="match status" value="1"/>
</dbReference>
<gene>
    <name evidence="9" type="primary">srp54</name>
    <name evidence="14" type="ORF">SAMN05216559_0613</name>
</gene>
<evidence type="ECO:0000256" key="9">
    <source>
        <dbReference type="HAMAP-Rule" id="MF_00306"/>
    </source>
</evidence>
<keyword evidence="5 9" id="KW-0694">RNA-binding</keyword>
<comment type="catalytic activity">
    <reaction evidence="9">
        <text>GTP + H2O = GDP + phosphate + H(+)</text>
        <dbReference type="Rhea" id="RHEA:19669"/>
        <dbReference type="ChEBI" id="CHEBI:15377"/>
        <dbReference type="ChEBI" id="CHEBI:15378"/>
        <dbReference type="ChEBI" id="CHEBI:37565"/>
        <dbReference type="ChEBI" id="CHEBI:43474"/>
        <dbReference type="ChEBI" id="CHEBI:58189"/>
        <dbReference type="EC" id="3.6.5.4"/>
    </reaction>
</comment>
<comment type="subcellular location">
    <subcellularLocation>
        <location evidence="9">Cytoplasm</location>
    </subcellularLocation>
    <text evidence="9">The SRP-RNC complex is targeted to the cytoplasmic membrane.</text>
</comment>
<dbReference type="HAMAP" id="MF_00306">
    <property type="entry name" value="SRP54"/>
    <property type="match status" value="1"/>
</dbReference>
<dbReference type="InterPro" id="IPR000897">
    <property type="entry name" value="SRP54_GTPase_dom"/>
</dbReference>
<feature type="domain" description="AAA+ ATPase" evidence="11">
    <location>
        <begin position="148"/>
        <end position="334"/>
    </location>
</feature>
<dbReference type="GO" id="GO:0003924">
    <property type="term" value="F:GTPase activity"/>
    <property type="evidence" value="ECO:0007669"/>
    <property type="project" value="UniProtKB-UniRule"/>
</dbReference>
<dbReference type="InterPro" id="IPR013822">
    <property type="entry name" value="Signal_recog_particl_SRP54_hlx"/>
</dbReference>
<comment type="similarity">
    <text evidence="1 9">Belongs to the GTP-binding SRP family. SRP54 subfamily.</text>
</comment>
<dbReference type="GO" id="GO:0008312">
    <property type="term" value="F:7S RNA binding"/>
    <property type="evidence" value="ECO:0007669"/>
    <property type="project" value="UniProtKB-UniRule"/>
</dbReference>
<dbReference type="InterPro" id="IPR036225">
    <property type="entry name" value="SRP/SRP_N"/>
</dbReference>
<dbReference type="CDD" id="cd17875">
    <property type="entry name" value="SRP54_G"/>
    <property type="match status" value="1"/>
</dbReference>
<name>A0A1I6KDR8_9EURY</name>
<dbReference type="SMART" id="SM00382">
    <property type="entry name" value="AAA"/>
    <property type="match status" value="1"/>
</dbReference>
<dbReference type="Gene3D" id="3.40.50.300">
    <property type="entry name" value="P-loop containing nucleotide triphosphate hydrolases"/>
    <property type="match status" value="1"/>
</dbReference>
<dbReference type="SUPFAM" id="SSF47364">
    <property type="entry name" value="Domain of the SRP/SRP receptor G-proteins"/>
    <property type="match status" value="1"/>
</dbReference>
<dbReference type="InterPro" id="IPR036891">
    <property type="entry name" value="Signal_recog_part_SRP54_M_sf"/>
</dbReference>
<dbReference type="Pfam" id="PF00448">
    <property type="entry name" value="SRP54"/>
    <property type="match status" value="1"/>
</dbReference>
<keyword evidence="7 9" id="KW-0733">Signal recognition particle</keyword>
<dbReference type="Gene3D" id="1.10.260.30">
    <property type="entry name" value="Signal recognition particle, SRP54 subunit, M-domain"/>
    <property type="match status" value="1"/>
</dbReference>
<evidence type="ECO:0000256" key="1">
    <source>
        <dbReference type="ARBA" id="ARBA00005450"/>
    </source>
</evidence>
<dbReference type="Pfam" id="PF02881">
    <property type="entry name" value="SRP54_N"/>
    <property type="match status" value="1"/>
</dbReference>
<dbReference type="EC" id="3.6.5.4" evidence="9"/>
<evidence type="ECO:0000313" key="14">
    <source>
        <dbReference type="EMBL" id="SFR89336.1"/>
    </source>
</evidence>
<feature type="binding site" evidence="9">
    <location>
        <begin position="156"/>
        <end position="163"/>
    </location>
    <ligand>
        <name>GTP</name>
        <dbReference type="ChEBI" id="CHEBI:37565"/>
    </ligand>
</feature>
<keyword evidence="4 9" id="KW-0378">Hydrolase</keyword>
<evidence type="ECO:0000259" key="11">
    <source>
        <dbReference type="SMART" id="SM00382"/>
    </source>
</evidence>
<evidence type="ECO:0000256" key="5">
    <source>
        <dbReference type="ARBA" id="ARBA00022884"/>
    </source>
</evidence>
<dbReference type="SUPFAM" id="SSF52540">
    <property type="entry name" value="P-loop containing nucleoside triphosphate hydrolases"/>
    <property type="match status" value="1"/>
</dbReference>
<dbReference type="GO" id="GO:0005525">
    <property type="term" value="F:GTP binding"/>
    <property type="evidence" value="ECO:0007669"/>
    <property type="project" value="UniProtKB-UniRule"/>
</dbReference>
<dbReference type="EMBL" id="FOZK01000001">
    <property type="protein sequence ID" value="SFR89336.1"/>
    <property type="molecule type" value="Genomic_DNA"/>
</dbReference>
<reference evidence="14 15" key="1">
    <citation type="submission" date="2016-10" db="EMBL/GenBank/DDBJ databases">
        <authorList>
            <person name="de Groot N.N."/>
        </authorList>
    </citation>
    <scope>NUCLEOTIDE SEQUENCE [LARGE SCALE GENOMIC DNA]</scope>
    <source>
        <strain evidence="14 15">CGMCC 1.10457</strain>
    </source>
</reference>
<dbReference type="Gene3D" id="1.20.120.140">
    <property type="entry name" value="Signal recognition particle SRP54, nucleotide-binding domain"/>
    <property type="match status" value="1"/>
</dbReference>
<dbReference type="InterPro" id="IPR042101">
    <property type="entry name" value="SRP54_N_sf"/>
</dbReference>
<keyword evidence="3 9" id="KW-0547">Nucleotide-binding</keyword>
<dbReference type="GO" id="GO:0006614">
    <property type="term" value="P:SRP-dependent cotranslational protein targeting to membrane"/>
    <property type="evidence" value="ECO:0007669"/>
    <property type="project" value="InterPro"/>
</dbReference>
<dbReference type="SMART" id="SM00962">
    <property type="entry name" value="SRP54"/>
    <property type="match status" value="1"/>
</dbReference>
<dbReference type="STRING" id="767519.SAMN05216559_0613"/>
<evidence type="ECO:0000256" key="7">
    <source>
        <dbReference type="ARBA" id="ARBA00023135"/>
    </source>
</evidence>
<dbReference type="PANTHER" id="PTHR11564:SF5">
    <property type="entry name" value="SIGNAL RECOGNITION PARTICLE SUBUNIT SRP54"/>
    <property type="match status" value="1"/>
</dbReference>
<dbReference type="InterPro" id="IPR004125">
    <property type="entry name" value="Signal_recog_particle_SRP54_M"/>
</dbReference>
<feature type="binding site" evidence="9">
    <location>
        <begin position="296"/>
        <end position="299"/>
    </location>
    <ligand>
        <name>GTP</name>
        <dbReference type="ChEBI" id="CHEBI:37565"/>
    </ligand>
</feature>
<feature type="domain" description="SRP54-type proteins GTP-binding" evidence="12">
    <location>
        <begin position="149"/>
        <end position="344"/>
    </location>
</feature>
<comment type="function">
    <text evidence="9">Involved in targeting and insertion of nascent membrane proteins into the cytoplasmic membrane. Binds to the hydrophobic signal sequence of the ribosome-nascent chain (RNC) as it emerges from the ribosomes. The SRP-RNC complex is then targeted to the cytoplasmic membrane where it interacts with the SRP receptor FtsY.</text>
</comment>
<feature type="region of interest" description="Disordered" evidence="10">
    <location>
        <begin position="501"/>
        <end position="521"/>
    </location>
</feature>
<evidence type="ECO:0000256" key="2">
    <source>
        <dbReference type="ARBA" id="ARBA00022490"/>
    </source>
</evidence>
<organism evidence="14 15">
    <name type="scientific">Halomicrobium zhouii</name>
    <dbReference type="NCBI Taxonomy" id="767519"/>
    <lineage>
        <taxon>Archaea</taxon>
        <taxon>Methanobacteriati</taxon>
        <taxon>Methanobacteriota</taxon>
        <taxon>Stenosarchaea group</taxon>
        <taxon>Halobacteria</taxon>
        <taxon>Halobacteriales</taxon>
        <taxon>Haloarculaceae</taxon>
        <taxon>Halomicrobium</taxon>
    </lineage>
</organism>
<feature type="binding site" evidence="9">
    <location>
        <begin position="236"/>
        <end position="240"/>
    </location>
    <ligand>
        <name>GTP</name>
        <dbReference type="ChEBI" id="CHEBI:37565"/>
    </ligand>
</feature>
<keyword evidence="8 9" id="KW-0687">Ribonucleoprotein</keyword>
<evidence type="ECO:0000256" key="6">
    <source>
        <dbReference type="ARBA" id="ARBA00023134"/>
    </source>
</evidence>
<sequence length="521" mass="57090">MCFRLQDREWSVARLDDGVVDCSGIPTLWEPDRNGSGRQKGFTAATAYHATTMVLDDLGSSLRGTLDNLRGKSRISEEDIQDIVKEIQRSLLQADVDVSLVQELSDNIKTRALEEEPPGGTSPRDWVLRIVYEELVDLVGESTELPLEEQTIMLAGLQGSGKTTTAAKMAWWFSKKGLRPAVIQTDTFRPGAYDQAKQMAERAEVEFYGEPDSDDPVQIARDGLEATADADVQIVDTAGRHALEDDLIEELEQIDRTVEPDHSLLVLDAAIGQGAKDQAQKFDEAIAEGVDGVVITKLDGTAKGGGALAAVNETDSTIAFLGAGETVKDIERFEPSGFISRLLGMGDLKQLTERVERAMEETGAEDEDWDPEDMLEGQFTLKDMRKQMETMNKMGPLDQVMDMIPGLGGGLMDQLPDDAMDVTQERMRDFEVVMDSMTEEELENPRVVGQSRTERIAKGSGKPEERIRELLQQHKQMEQMLKQFQGMGDGDMERMMQQMQGGGGGGGGMGGMGGGGNPFGD</sequence>
<feature type="domain" description="Signal recognition particle SRP54 helical bundle" evidence="13">
    <location>
        <begin position="54"/>
        <end position="139"/>
    </location>
</feature>
<dbReference type="GO" id="GO:0048500">
    <property type="term" value="C:signal recognition particle"/>
    <property type="evidence" value="ECO:0007669"/>
    <property type="project" value="UniProtKB-UniRule"/>
</dbReference>
<protein>
    <recommendedName>
        <fullName evidence="9">Signal recognition particle 54 kDa protein</fullName>
        <shortName evidence="9">SRP54</shortName>
        <ecNumber evidence="9">3.6.5.4</ecNumber>
    </recommendedName>
</protein>
<evidence type="ECO:0000313" key="15">
    <source>
        <dbReference type="Proteomes" id="UP000199062"/>
    </source>
</evidence>
<evidence type="ECO:0000256" key="10">
    <source>
        <dbReference type="SAM" id="MobiDB-lite"/>
    </source>
</evidence>
<comment type="subunit">
    <text evidence="9">Part of the signal recognition particle protein translocation system, which is composed of SRP and FtsY. Archaeal SRP consists of a 7S RNA molecule of 300 nucleotides and two protein subunits: SRP54 and SRP19.</text>
</comment>
<comment type="domain">
    <text evidence="9">Composed of three domains: the N-terminal N domain, which is responsible for interactions with the ribosome, the central G domain, which binds GTP, and the C-terminal M domain, which binds the RNA and the signal sequence of the RNC.</text>
</comment>
<keyword evidence="2 9" id="KW-0963">Cytoplasm</keyword>
<dbReference type="InterPro" id="IPR022941">
    <property type="entry name" value="SRP54"/>
</dbReference>
<dbReference type="PANTHER" id="PTHR11564">
    <property type="entry name" value="SIGNAL RECOGNITION PARTICLE 54K PROTEIN SRP54"/>
    <property type="match status" value="1"/>
</dbReference>
<dbReference type="InterPro" id="IPR027417">
    <property type="entry name" value="P-loop_NTPase"/>
</dbReference>
<dbReference type="SUPFAM" id="SSF47446">
    <property type="entry name" value="Signal peptide-binding domain"/>
    <property type="match status" value="1"/>
</dbReference>